<dbReference type="SMART" id="SM00271">
    <property type="entry name" value="DnaJ"/>
    <property type="match status" value="1"/>
</dbReference>
<sequence length="100" mass="12354">MDKFSFDDIDKARKLLGLPDEASLREIKEAYRNKAKKYHPDRYSQEKREVYERKMARVNRAYKVLLRFIEEYKISFKKEDVNKNNPDRDVIRFYKDWLSR</sequence>
<proteinExistence type="predicted"/>
<dbReference type="Proteomes" id="UP000885660">
    <property type="component" value="Unassembled WGS sequence"/>
</dbReference>
<name>A0A662DA26_UNCAE</name>
<feature type="domain" description="J" evidence="1">
    <location>
        <begin position="11"/>
        <end position="80"/>
    </location>
</feature>
<organism evidence="3 4">
    <name type="scientific">Aerophobetes bacterium</name>
    <dbReference type="NCBI Taxonomy" id="2030807"/>
    <lineage>
        <taxon>Bacteria</taxon>
        <taxon>Candidatus Aerophobota</taxon>
    </lineage>
</organism>
<protein>
    <submittedName>
        <fullName evidence="2">J domain-containing protein</fullName>
    </submittedName>
    <submittedName>
        <fullName evidence="3">Molecular chaperone DnaJ</fullName>
    </submittedName>
</protein>
<dbReference type="Gene3D" id="1.10.287.110">
    <property type="entry name" value="DnaJ domain"/>
    <property type="match status" value="1"/>
</dbReference>
<evidence type="ECO:0000259" key="1">
    <source>
        <dbReference type="PROSITE" id="PS50076"/>
    </source>
</evidence>
<comment type="caution">
    <text evidence="3">The sequence shown here is derived from an EMBL/GenBank/DDBJ whole genome shotgun (WGS) entry which is preliminary data.</text>
</comment>
<dbReference type="AlphaFoldDB" id="A0A662DA26"/>
<dbReference type="InterPro" id="IPR001623">
    <property type="entry name" value="DnaJ_domain"/>
</dbReference>
<gene>
    <name evidence="3" type="ORF">DRI96_04745</name>
    <name evidence="2" type="ORF">ENG47_06810</name>
</gene>
<dbReference type="PANTHER" id="PTHR24074">
    <property type="entry name" value="CO-CHAPERONE PROTEIN DJLA"/>
    <property type="match status" value="1"/>
</dbReference>
<accession>A0A662DA26</accession>
<dbReference type="Pfam" id="PF00226">
    <property type="entry name" value="DnaJ"/>
    <property type="match status" value="1"/>
</dbReference>
<dbReference type="SUPFAM" id="SSF46565">
    <property type="entry name" value="Chaperone J-domain"/>
    <property type="match status" value="1"/>
</dbReference>
<dbReference type="PROSITE" id="PS50076">
    <property type="entry name" value="DNAJ_2"/>
    <property type="match status" value="1"/>
</dbReference>
<evidence type="ECO:0000313" key="3">
    <source>
        <dbReference type="EMBL" id="RLE12305.1"/>
    </source>
</evidence>
<dbReference type="InterPro" id="IPR050817">
    <property type="entry name" value="DjlA_DnaK_co-chaperone"/>
</dbReference>
<dbReference type="EMBL" id="DRBC01000410">
    <property type="protein sequence ID" value="HDN85446.1"/>
    <property type="molecule type" value="Genomic_DNA"/>
</dbReference>
<reference evidence="3 4" key="1">
    <citation type="submission" date="2018-06" db="EMBL/GenBank/DDBJ databases">
        <title>Extensive metabolic versatility and redundancy in microbially diverse, dynamic hydrothermal sediments.</title>
        <authorList>
            <person name="Dombrowski N."/>
            <person name="Teske A."/>
            <person name="Baker B.J."/>
        </authorList>
    </citation>
    <scope>NUCLEOTIDE SEQUENCE [LARGE SCALE GENOMIC DNA]</scope>
    <source>
        <strain evidence="3">B19_G9</strain>
    </source>
</reference>
<evidence type="ECO:0000313" key="2">
    <source>
        <dbReference type="EMBL" id="HDN85446.1"/>
    </source>
</evidence>
<reference evidence="2" key="2">
    <citation type="journal article" date="2020" name="mSystems">
        <title>Genome- and Community-Level Interaction Insights into Carbon Utilization and Element Cycling Functions of Hydrothermarchaeota in Hydrothermal Sediment.</title>
        <authorList>
            <person name="Zhou Z."/>
            <person name="Liu Y."/>
            <person name="Xu W."/>
            <person name="Pan J."/>
            <person name="Luo Z.H."/>
            <person name="Li M."/>
        </authorList>
    </citation>
    <scope>NUCLEOTIDE SEQUENCE [LARGE SCALE GENOMIC DNA]</scope>
    <source>
        <strain evidence="2">HyVt-219</strain>
    </source>
</reference>
<dbReference type="EMBL" id="QMQB01000168">
    <property type="protein sequence ID" value="RLE12305.1"/>
    <property type="molecule type" value="Genomic_DNA"/>
</dbReference>
<dbReference type="CDD" id="cd06257">
    <property type="entry name" value="DnaJ"/>
    <property type="match status" value="1"/>
</dbReference>
<evidence type="ECO:0000313" key="4">
    <source>
        <dbReference type="Proteomes" id="UP000267654"/>
    </source>
</evidence>
<dbReference type="PRINTS" id="PR00625">
    <property type="entry name" value="JDOMAIN"/>
</dbReference>
<dbReference type="InterPro" id="IPR036869">
    <property type="entry name" value="J_dom_sf"/>
</dbReference>
<dbReference type="Proteomes" id="UP000267654">
    <property type="component" value="Unassembled WGS sequence"/>
</dbReference>